<evidence type="ECO:0000256" key="3">
    <source>
        <dbReference type="SAM" id="MobiDB-lite"/>
    </source>
</evidence>
<dbReference type="PROSITE" id="PS51186">
    <property type="entry name" value="GNAT"/>
    <property type="match status" value="1"/>
</dbReference>
<dbReference type="InterPro" id="IPR036736">
    <property type="entry name" value="ACP-like_sf"/>
</dbReference>
<dbReference type="SUPFAM" id="SSF55729">
    <property type="entry name" value="Acyl-CoA N-acyltransferases (Nat)"/>
    <property type="match status" value="1"/>
</dbReference>
<dbReference type="GO" id="GO:0016747">
    <property type="term" value="F:acyltransferase activity, transferring groups other than amino-acyl groups"/>
    <property type="evidence" value="ECO:0007669"/>
    <property type="project" value="InterPro"/>
</dbReference>
<dbReference type="Pfam" id="PF00583">
    <property type="entry name" value="Acetyltransf_1"/>
    <property type="match status" value="1"/>
</dbReference>
<dbReference type="PROSITE" id="PS50075">
    <property type="entry name" value="CARRIER"/>
    <property type="match status" value="1"/>
</dbReference>
<keyword evidence="2" id="KW-0012">Acyltransferase</keyword>
<dbReference type="InterPro" id="IPR000182">
    <property type="entry name" value="GNAT_dom"/>
</dbReference>
<dbReference type="SUPFAM" id="SSF47336">
    <property type="entry name" value="ACP-like"/>
    <property type="match status" value="1"/>
</dbReference>
<dbReference type="Gene3D" id="3.40.630.30">
    <property type="match status" value="1"/>
</dbReference>
<dbReference type="InterPro" id="IPR016181">
    <property type="entry name" value="Acyl_CoA_acyltransferase"/>
</dbReference>
<dbReference type="InterPro" id="IPR009081">
    <property type="entry name" value="PP-bd_ACP"/>
</dbReference>
<comment type="caution">
    <text evidence="6">The sequence shown here is derived from an EMBL/GenBank/DDBJ whole genome shotgun (WGS) entry which is preliminary data.</text>
</comment>
<dbReference type="PANTHER" id="PTHR43877">
    <property type="entry name" value="AMINOALKYLPHOSPHONATE N-ACETYLTRANSFERASE-RELATED-RELATED"/>
    <property type="match status" value="1"/>
</dbReference>
<keyword evidence="1" id="KW-0808">Transferase</keyword>
<evidence type="ECO:0000313" key="7">
    <source>
        <dbReference type="Proteomes" id="UP000534294"/>
    </source>
</evidence>
<evidence type="ECO:0000313" key="6">
    <source>
        <dbReference type="EMBL" id="MBB5038634.1"/>
    </source>
</evidence>
<evidence type="ECO:0000256" key="2">
    <source>
        <dbReference type="ARBA" id="ARBA00023315"/>
    </source>
</evidence>
<dbReference type="GO" id="GO:0005840">
    <property type="term" value="C:ribosome"/>
    <property type="evidence" value="ECO:0007669"/>
    <property type="project" value="UniProtKB-KW"/>
</dbReference>
<dbReference type="Gene3D" id="1.10.1200.10">
    <property type="entry name" value="ACP-like"/>
    <property type="match status" value="1"/>
</dbReference>
<keyword evidence="6" id="KW-0689">Ribosomal protein</keyword>
<name>A0A7W7YM36_9BACT</name>
<feature type="region of interest" description="Disordered" evidence="3">
    <location>
        <begin position="86"/>
        <end position="112"/>
    </location>
</feature>
<gene>
    <name evidence="6" type="ORF">HNQ64_002897</name>
</gene>
<accession>A0A7W7YM36</accession>
<evidence type="ECO:0000259" key="4">
    <source>
        <dbReference type="PROSITE" id="PS50075"/>
    </source>
</evidence>
<protein>
    <submittedName>
        <fullName evidence="6">Ribosomal protein S18 acetylase RimI-like enzyme/acyl carrier protein</fullName>
    </submittedName>
</protein>
<reference evidence="6 7" key="1">
    <citation type="submission" date="2020-08" db="EMBL/GenBank/DDBJ databases">
        <title>Genomic Encyclopedia of Type Strains, Phase IV (KMG-IV): sequencing the most valuable type-strain genomes for metagenomic binning, comparative biology and taxonomic classification.</title>
        <authorList>
            <person name="Goeker M."/>
        </authorList>
    </citation>
    <scope>NUCLEOTIDE SEQUENCE [LARGE SCALE GENOMIC DNA]</scope>
    <source>
        <strain evidence="6 7">DSM 12251</strain>
    </source>
</reference>
<organism evidence="6 7">
    <name type="scientific">Prosthecobacter dejongeii</name>
    <dbReference type="NCBI Taxonomy" id="48465"/>
    <lineage>
        <taxon>Bacteria</taxon>
        <taxon>Pseudomonadati</taxon>
        <taxon>Verrucomicrobiota</taxon>
        <taxon>Verrucomicrobiia</taxon>
        <taxon>Verrucomicrobiales</taxon>
        <taxon>Verrucomicrobiaceae</taxon>
        <taxon>Prosthecobacter</taxon>
    </lineage>
</organism>
<feature type="compositionally biased region" description="Low complexity" evidence="3">
    <location>
        <begin position="88"/>
        <end position="106"/>
    </location>
</feature>
<dbReference type="RefSeq" id="WP_184209615.1">
    <property type="nucleotide sequence ID" value="NZ_JACHIF010000005.1"/>
</dbReference>
<evidence type="ECO:0000256" key="1">
    <source>
        <dbReference type="ARBA" id="ARBA00022679"/>
    </source>
</evidence>
<keyword evidence="7" id="KW-1185">Reference proteome</keyword>
<dbReference type="EMBL" id="JACHIF010000005">
    <property type="protein sequence ID" value="MBB5038634.1"/>
    <property type="molecule type" value="Genomic_DNA"/>
</dbReference>
<feature type="domain" description="Carrier" evidence="4">
    <location>
        <begin position="1"/>
        <end position="81"/>
    </location>
</feature>
<feature type="domain" description="N-acetyltransferase" evidence="5">
    <location>
        <begin position="106"/>
        <end position="258"/>
    </location>
</feature>
<keyword evidence="6" id="KW-0687">Ribonucleoprotein</keyword>
<proteinExistence type="predicted"/>
<evidence type="ECO:0000259" key="5">
    <source>
        <dbReference type="PROSITE" id="PS51186"/>
    </source>
</evidence>
<dbReference type="Proteomes" id="UP000534294">
    <property type="component" value="Unassembled WGS sequence"/>
</dbReference>
<sequence>MTASHSKEDIRAFLIAKTGLNPAKAEDSSIIVGSGLVDSFGLVALLAEIEQRFGVFPDLMSLDPAEYATLGGLTKIVSTALNLPETEATPSSPAGAAATASSSSGPEIQRLAKGSPEWQQVPALMKEMFQGFAGQGLRLPLVEGGEKLWLQSLERLPESVFLVLGASVGGQLVSFASAHCKMLPAHLGGGMVGEISYVYVKPEARRHGLAGRMVAQMEDWLKSSKVRSIEIQVLTGNEGALAFWRRSGFGDELVQMRK</sequence>
<dbReference type="CDD" id="cd04301">
    <property type="entry name" value="NAT_SF"/>
    <property type="match status" value="1"/>
</dbReference>
<dbReference type="AlphaFoldDB" id="A0A7W7YM36"/>
<dbReference type="InterPro" id="IPR050832">
    <property type="entry name" value="Bact_Acetyltransf"/>
</dbReference>